<gene>
    <name evidence="1" type="ORF">K458DRAFT_434547</name>
</gene>
<proteinExistence type="predicted"/>
<protein>
    <submittedName>
        <fullName evidence="1">Uncharacterized protein</fullName>
    </submittedName>
</protein>
<sequence>MAATLRSDWGRPPLIGIAASSLRERGFQGGGAASSALPTFDDGGAVSLSTIDKTAPCSLPCPRDEVVSVPQDELEAAGTITCSNARSKKKHTSESQQSHARGILPTERCLTSSSMTQAHPPTGGGHVPVGNGRLASICLTIPSTRQQPGTAETLSNLHQYMEAFARALRPVTDAMSRHCFRLASSDLERDFYGMTLRGFHYDLILVNSGVGQAKPPAPYSVLEATTVNSAELTPRIGNNFPSDLLGLKSLNTNHLTVHLHFEFSGHRLQF</sequence>
<accession>A0A6G1IPI5</accession>
<name>A0A6G1IPI5_9PLEO</name>
<dbReference type="AlphaFoldDB" id="A0A6G1IPI5"/>
<evidence type="ECO:0000313" key="1">
    <source>
        <dbReference type="EMBL" id="KAF2680157.1"/>
    </source>
</evidence>
<keyword evidence="2" id="KW-1185">Reference proteome</keyword>
<dbReference type="EMBL" id="MU005598">
    <property type="protein sequence ID" value="KAF2680157.1"/>
    <property type="molecule type" value="Genomic_DNA"/>
</dbReference>
<evidence type="ECO:0000313" key="2">
    <source>
        <dbReference type="Proteomes" id="UP000799291"/>
    </source>
</evidence>
<organism evidence="1 2">
    <name type="scientific">Lentithecium fluviatile CBS 122367</name>
    <dbReference type="NCBI Taxonomy" id="1168545"/>
    <lineage>
        <taxon>Eukaryota</taxon>
        <taxon>Fungi</taxon>
        <taxon>Dikarya</taxon>
        <taxon>Ascomycota</taxon>
        <taxon>Pezizomycotina</taxon>
        <taxon>Dothideomycetes</taxon>
        <taxon>Pleosporomycetidae</taxon>
        <taxon>Pleosporales</taxon>
        <taxon>Massarineae</taxon>
        <taxon>Lentitheciaceae</taxon>
        <taxon>Lentithecium</taxon>
    </lineage>
</organism>
<dbReference type="Proteomes" id="UP000799291">
    <property type="component" value="Unassembled WGS sequence"/>
</dbReference>
<reference evidence="1" key="1">
    <citation type="journal article" date="2020" name="Stud. Mycol.">
        <title>101 Dothideomycetes genomes: a test case for predicting lifestyles and emergence of pathogens.</title>
        <authorList>
            <person name="Haridas S."/>
            <person name="Albert R."/>
            <person name="Binder M."/>
            <person name="Bloem J."/>
            <person name="Labutti K."/>
            <person name="Salamov A."/>
            <person name="Andreopoulos B."/>
            <person name="Baker S."/>
            <person name="Barry K."/>
            <person name="Bills G."/>
            <person name="Bluhm B."/>
            <person name="Cannon C."/>
            <person name="Castanera R."/>
            <person name="Culley D."/>
            <person name="Daum C."/>
            <person name="Ezra D."/>
            <person name="Gonzalez J."/>
            <person name="Henrissat B."/>
            <person name="Kuo A."/>
            <person name="Liang C."/>
            <person name="Lipzen A."/>
            <person name="Lutzoni F."/>
            <person name="Magnuson J."/>
            <person name="Mondo S."/>
            <person name="Nolan M."/>
            <person name="Ohm R."/>
            <person name="Pangilinan J."/>
            <person name="Park H.-J."/>
            <person name="Ramirez L."/>
            <person name="Alfaro M."/>
            <person name="Sun H."/>
            <person name="Tritt A."/>
            <person name="Yoshinaga Y."/>
            <person name="Zwiers L.-H."/>
            <person name="Turgeon B."/>
            <person name="Goodwin S."/>
            <person name="Spatafora J."/>
            <person name="Crous P."/>
            <person name="Grigoriev I."/>
        </authorList>
    </citation>
    <scope>NUCLEOTIDE SEQUENCE</scope>
    <source>
        <strain evidence="1">CBS 122367</strain>
    </source>
</reference>